<dbReference type="GO" id="GO:0042910">
    <property type="term" value="F:xenobiotic transmembrane transporter activity"/>
    <property type="evidence" value="ECO:0007669"/>
    <property type="project" value="TreeGrafter"/>
</dbReference>
<dbReference type="AlphaFoldDB" id="A0A3A4BL01"/>
<organism evidence="3 4">
    <name type="scientific">Bailinhaonella thermotolerans</name>
    <dbReference type="NCBI Taxonomy" id="1070861"/>
    <lineage>
        <taxon>Bacteria</taxon>
        <taxon>Bacillati</taxon>
        <taxon>Actinomycetota</taxon>
        <taxon>Actinomycetes</taxon>
        <taxon>Streptosporangiales</taxon>
        <taxon>Streptosporangiaceae</taxon>
        <taxon>Bailinhaonella</taxon>
    </lineage>
</organism>
<keyword evidence="4" id="KW-1185">Reference proteome</keyword>
<dbReference type="Pfam" id="PF00873">
    <property type="entry name" value="ACR_tran"/>
    <property type="match status" value="1"/>
</dbReference>
<keyword evidence="2" id="KW-1133">Transmembrane helix</keyword>
<comment type="caution">
    <text evidence="3">The sequence shown here is derived from an EMBL/GenBank/DDBJ whole genome shotgun (WGS) entry which is preliminary data.</text>
</comment>
<feature type="transmembrane region" description="Helical" evidence="2">
    <location>
        <begin position="396"/>
        <end position="420"/>
    </location>
</feature>
<dbReference type="Gene3D" id="1.20.1640.10">
    <property type="entry name" value="Multidrug efflux transporter AcrB transmembrane domain"/>
    <property type="match status" value="2"/>
</dbReference>
<accession>A0A3A4BL01</accession>
<dbReference type="Gene3D" id="3.30.2090.10">
    <property type="entry name" value="Multidrug efflux transporter AcrB TolC docking domain, DN and DC subdomains"/>
    <property type="match status" value="2"/>
</dbReference>
<protein>
    <submittedName>
        <fullName evidence="3">Efflux RND transporter permease subunit</fullName>
    </submittedName>
</protein>
<evidence type="ECO:0000313" key="3">
    <source>
        <dbReference type="EMBL" id="RJL31722.1"/>
    </source>
</evidence>
<feature type="transmembrane region" description="Helical" evidence="2">
    <location>
        <begin position="348"/>
        <end position="366"/>
    </location>
</feature>
<keyword evidence="2" id="KW-0812">Transmembrane</keyword>
<proteinExistence type="predicted"/>
<feature type="transmembrane region" description="Helical" evidence="2">
    <location>
        <begin position="875"/>
        <end position="897"/>
    </location>
</feature>
<dbReference type="Gene3D" id="3.30.70.1430">
    <property type="entry name" value="Multidrug efflux transporter AcrB pore domain"/>
    <property type="match status" value="2"/>
</dbReference>
<dbReference type="PRINTS" id="PR00702">
    <property type="entry name" value="ACRIFLAVINRP"/>
</dbReference>
<evidence type="ECO:0000313" key="4">
    <source>
        <dbReference type="Proteomes" id="UP000265768"/>
    </source>
</evidence>
<feature type="transmembrane region" description="Helical" evidence="2">
    <location>
        <begin position="976"/>
        <end position="997"/>
    </location>
</feature>
<keyword evidence="2" id="KW-0472">Membrane</keyword>
<evidence type="ECO:0000256" key="1">
    <source>
        <dbReference type="SAM" id="MobiDB-lite"/>
    </source>
</evidence>
<dbReference type="SUPFAM" id="SSF82714">
    <property type="entry name" value="Multidrug efflux transporter AcrB TolC docking domain, DN and DC subdomains"/>
    <property type="match status" value="2"/>
</dbReference>
<evidence type="ECO:0000256" key="2">
    <source>
        <dbReference type="SAM" id="Phobius"/>
    </source>
</evidence>
<dbReference type="PANTHER" id="PTHR32063">
    <property type="match status" value="1"/>
</dbReference>
<feature type="region of interest" description="Disordered" evidence="1">
    <location>
        <begin position="1041"/>
        <end position="1068"/>
    </location>
</feature>
<dbReference type="EMBL" id="QZEY01000006">
    <property type="protein sequence ID" value="RJL31722.1"/>
    <property type="molecule type" value="Genomic_DNA"/>
</dbReference>
<dbReference type="GO" id="GO:0005886">
    <property type="term" value="C:plasma membrane"/>
    <property type="evidence" value="ECO:0007669"/>
    <property type="project" value="TreeGrafter"/>
</dbReference>
<dbReference type="SUPFAM" id="SSF82693">
    <property type="entry name" value="Multidrug efflux transporter AcrB pore domain, PN1, PN2, PC1 and PC2 subdomains"/>
    <property type="match status" value="3"/>
</dbReference>
<feature type="transmembrane region" description="Helical" evidence="2">
    <location>
        <begin position="1009"/>
        <end position="1034"/>
    </location>
</feature>
<feature type="transmembrane region" description="Helical" evidence="2">
    <location>
        <begin position="556"/>
        <end position="576"/>
    </location>
</feature>
<feature type="transmembrane region" description="Helical" evidence="2">
    <location>
        <begin position="441"/>
        <end position="461"/>
    </location>
</feature>
<feature type="transmembrane region" description="Helical" evidence="2">
    <location>
        <begin position="930"/>
        <end position="955"/>
    </location>
</feature>
<dbReference type="Gene3D" id="3.30.70.1320">
    <property type="entry name" value="Multidrug efflux transporter AcrB pore domain like"/>
    <property type="match status" value="1"/>
</dbReference>
<dbReference type="Proteomes" id="UP000265768">
    <property type="component" value="Unassembled WGS sequence"/>
</dbReference>
<dbReference type="PANTHER" id="PTHR32063:SF0">
    <property type="entry name" value="SWARMING MOTILITY PROTEIN SWRC"/>
    <property type="match status" value="1"/>
</dbReference>
<dbReference type="SUPFAM" id="SSF82866">
    <property type="entry name" value="Multidrug efflux transporter AcrB transmembrane domain"/>
    <property type="match status" value="2"/>
</dbReference>
<feature type="transmembrane region" description="Helical" evidence="2">
    <location>
        <begin position="373"/>
        <end position="390"/>
    </location>
</feature>
<dbReference type="OrthoDB" id="3306666at2"/>
<name>A0A3A4BL01_9ACTN</name>
<feature type="transmembrane region" description="Helical" evidence="2">
    <location>
        <begin position="904"/>
        <end position="924"/>
    </location>
</feature>
<dbReference type="InterPro" id="IPR027463">
    <property type="entry name" value="AcrB_DN_DC_subdom"/>
</dbReference>
<feature type="transmembrane region" description="Helical" evidence="2">
    <location>
        <begin position="473"/>
        <end position="500"/>
    </location>
</feature>
<reference evidence="3 4" key="1">
    <citation type="submission" date="2018-09" db="EMBL/GenBank/DDBJ databases">
        <title>YIM 75507 draft genome.</title>
        <authorList>
            <person name="Tang S."/>
            <person name="Feng Y."/>
        </authorList>
    </citation>
    <scope>NUCLEOTIDE SEQUENCE [LARGE SCALE GENOMIC DNA]</scope>
    <source>
        <strain evidence="3 4">YIM 75507</strain>
    </source>
</reference>
<dbReference type="Gene3D" id="3.30.70.1440">
    <property type="entry name" value="Multidrug efflux transporter AcrB pore domain"/>
    <property type="match status" value="1"/>
</dbReference>
<sequence length="1068" mass="112058">MSKLAGLSLANRSLIALATILVMAFGFVATASLRQELIPSLEFPIAAVATPYQGASPDVVEREVTEPIENAIKGVEGLETITSTSRTGMSSVQVELAYGTDLDRAVQEIQQAIGRISGRLPDNVDPVVQAGSFDDFPVIQMAASAGMTQQELSRRLESAVVPALKGIEGVRDATVTGVRKQEVSILLDPEKLFDKGLNNQTVTQALQANGLVLPGGSLDANGRALSIDVGRSFRSVKDIENIYLAPAPSPMIPGLPPQAPKKPVKLADVATVRMIEAKATAYTRTNGQPTLGISVTKTRDGNTVQISEEIREKVAELRTTLGPGADLTVITDQAPFIQESIEGLTHEGLLGLIFAVVVILLFLFSFRSTLVTAVSIPLSLLIAMIGLYAGDHSLNILTLGGLTIAVGRVVDDSIVVLENIKRHLEYGEARGPAILTAVREVTGAVTASTITTVAVFLPIGLVGGQVGELFRPFAVAVTIALLASLLVSLTIIPVLAYWFLKPGRAVLKALDKAGDDPAAREAAVREIRARADEKERRSLLQRSYVPVIRFAVRHKVITIVVALVIFVGTFGLTSGLKTDFLGDAGANTLNVTQQMPAGTSLAATDAAARKVEQAVRELDGVDNYQVTVGGNGGGVFGGGGGNRARYTINTKPDIDQTAFEDSLRRKLAGLDGVGTLQISEAGGGGFGTSIEVLVQAPDQESLEAATAQVVTAVKGVQGTADVASDLAAEEPGVSVTPDRRKAAEAGLSDAQIAQAVQTALNGTRQSALVGGEQRDVYLRSGVVPETAADLRKLDITSPTGKTVDLEDVATVREVRRPTQLSRVDGERAAKVTAKPEGRDLGTVTADLTERVNALTLPQGAKASIGGVSADQQESFAQLGIALLAAIAIVFLVMVATFRSLIQPLILLVSVPFAATGALGLLRITDTPMGVAAIIGMLMLVGIVVTNAIVLIDLINQYRAEGMGIREAVIEGGRHRLRPILMTAVATICALLPMSLGLTGGGVFISQPLAVVVIGGLVSSTLLTLVLVPTLYTLVEEVKERARRGRGRRRPQEPGPAAESARPELAARA</sequence>
<gene>
    <name evidence="3" type="ORF">D5H75_18650</name>
</gene>
<dbReference type="InterPro" id="IPR001036">
    <property type="entry name" value="Acrflvin-R"/>
</dbReference>